<dbReference type="PANTHER" id="PTHR30164">
    <property type="entry name" value="MTFA PEPTIDASE"/>
    <property type="match status" value="1"/>
</dbReference>
<dbReference type="Gene3D" id="3.40.390.10">
    <property type="entry name" value="Collagenase (Catalytic Domain)"/>
    <property type="match status" value="1"/>
</dbReference>
<protein>
    <recommendedName>
        <fullName evidence="4">Zinc-dependent peptidase</fullName>
    </recommendedName>
</protein>
<evidence type="ECO:0000256" key="1">
    <source>
        <dbReference type="SAM" id="Phobius"/>
    </source>
</evidence>
<dbReference type="Proteomes" id="UP000029221">
    <property type="component" value="Unassembled WGS sequence"/>
</dbReference>
<dbReference type="SUPFAM" id="SSF55486">
    <property type="entry name" value="Metalloproteases ('zincins'), catalytic domain"/>
    <property type="match status" value="1"/>
</dbReference>
<dbReference type="GO" id="GO:0008237">
    <property type="term" value="F:metallopeptidase activity"/>
    <property type="evidence" value="ECO:0007669"/>
    <property type="project" value="InterPro"/>
</dbReference>
<dbReference type="RefSeq" id="WP_152557375.1">
    <property type="nucleotide sequence ID" value="NZ_BBML01000002.1"/>
</dbReference>
<dbReference type="EMBL" id="BBML01000002">
    <property type="protein sequence ID" value="GAK96496.1"/>
    <property type="molecule type" value="Genomic_DNA"/>
</dbReference>
<accession>A0A090QLX0</accession>
<evidence type="ECO:0000313" key="3">
    <source>
        <dbReference type="Proteomes" id="UP000029221"/>
    </source>
</evidence>
<reference evidence="2" key="1">
    <citation type="journal article" date="2014" name="Genome Announc.">
        <title>Draft Genome Sequences of Marine Flavobacterium Nonlabens Strains NR17, NR24, NR27, NR32, NR33, and Ara13.</title>
        <authorList>
            <person name="Nakanishi M."/>
            <person name="Meirelles P."/>
            <person name="Suzuki R."/>
            <person name="Takatani N."/>
            <person name="Mino S."/>
            <person name="Suda W."/>
            <person name="Oshima K."/>
            <person name="Hattori M."/>
            <person name="Ohkuma M."/>
            <person name="Hosokawa M."/>
            <person name="Miyashita K."/>
            <person name="Thompson F.L."/>
            <person name="Niwa A."/>
            <person name="Sawabe T."/>
            <person name="Sawabe T."/>
        </authorList>
    </citation>
    <scope>NUCLEOTIDE SEQUENCE [LARGE SCALE GENOMIC DNA]</scope>
    <source>
        <strain evidence="2">JCM 19294</strain>
    </source>
</reference>
<keyword evidence="3" id="KW-1185">Reference proteome</keyword>
<dbReference type="Pfam" id="PF06167">
    <property type="entry name" value="Peptidase_M90"/>
    <property type="match status" value="1"/>
</dbReference>
<name>A0A090QLX0_9FLAO</name>
<dbReference type="InterPro" id="IPR024079">
    <property type="entry name" value="MetalloPept_cat_dom_sf"/>
</dbReference>
<dbReference type="GO" id="GO:0004177">
    <property type="term" value="F:aminopeptidase activity"/>
    <property type="evidence" value="ECO:0007669"/>
    <property type="project" value="TreeGrafter"/>
</dbReference>
<evidence type="ECO:0008006" key="4">
    <source>
        <dbReference type="Google" id="ProtNLM"/>
    </source>
</evidence>
<keyword evidence="1" id="KW-0812">Transmembrane</keyword>
<dbReference type="InterPro" id="IPR010384">
    <property type="entry name" value="MtfA_fam"/>
</dbReference>
<keyword evidence="1" id="KW-1133">Transmembrane helix</keyword>
<dbReference type="CDD" id="cd20170">
    <property type="entry name" value="Peptidase_M90-like"/>
    <property type="match status" value="1"/>
</dbReference>
<comment type="caution">
    <text evidence="2">The sequence shown here is derived from an EMBL/GenBank/DDBJ whole genome shotgun (WGS) entry which is preliminary data.</text>
</comment>
<dbReference type="eggNOG" id="COG3228">
    <property type="taxonomic scope" value="Bacteria"/>
</dbReference>
<evidence type="ECO:0000313" key="2">
    <source>
        <dbReference type="EMBL" id="GAK96496.1"/>
    </source>
</evidence>
<feature type="transmembrane region" description="Helical" evidence="1">
    <location>
        <begin position="6"/>
        <end position="26"/>
    </location>
</feature>
<sequence length="270" mass="32346">MLAPYVLGALGLLIVLFFAQLILIKLQRKKDFIWYRQMIVYKKLPLSRKRILENYPFYRRLSSKYQRQFEHRVAHFISQKNFKNRYGESVTDEQFVLPACVACELTFGRRQYTYGMLDTLLFFPEPFTSPTNNALHKAEYNPSARVLAMSWPDFLQGMADSNDNLHLGLHEFCHVLHFESEHSTNVDAQRFHKQHQLILRRLMDPEVKKRLDNTAFFREYAFTNQYEFMAVLTEYFIESPKQFKSNFPILFKCYQTALLYKDEWLDWTVE</sequence>
<dbReference type="PANTHER" id="PTHR30164:SF2">
    <property type="entry name" value="PROTEIN MTFA"/>
    <property type="match status" value="1"/>
</dbReference>
<dbReference type="AlphaFoldDB" id="A0A090QLX0"/>
<proteinExistence type="predicted"/>
<gene>
    <name evidence="2" type="ORF">JCM19294_2009</name>
</gene>
<dbReference type="STRING" id="319236.BST91_07835"/>
<organism evidence="2 3">
    <name type="scientific">Nonlabens tegetincola</name>
    <dbReference type="NCBI Taxonomy" id="323273"/>
    <lineage>
        <taxon>Bacteria</taxon>
        <taxon>Pseudomonadati</taxon>
        <taxon>Bacteroidota</taxon>
        <taxon>Flavobacteriia</taxon>
        <taxon>Flavobacteriales</taxon>
        <taxon>Flavobacteriaceae</taxon>
        <taxon>Nonlabens</taxon>
    </lineage>
</organism>
<keyword evidence="1" id="KW-0472">Membrane</keyword>
<dbReference type="GO" id="GO:0005829">
    <property type="term" value="C:cytosol"/>
    <property type="evidence" value="ECO:0007669"/>
    <property type="project" value="TreeGrafter"/>
</dbReference>